<feature type="transmembrane region" description="Helical" evidence="1">
    <location>
        <begin position="6"/>
        <end position="23"/>
    </location>
</feature>
<gene>
    <name evidence="2" type="ORF">R2D22_07605</name>
</gene>
<dbReference type="RefSeq" id="WP_318102116.1">
    <property type="nucleotide sequence ID" value="NZ_CP137573.1"/>
</dbReference>
<feature type="transmembrane region" description="Helical" evidence="1">
    <location>
        <begin position="158"/>
        <end position="177"/>
    </location>
</feature>
<dbReference type="Proteomes" id="UP001301731">
    <property type="component" value="Chromosome"/>
</dbReference>
<keyword evidence="1" id="KW-1133">Transmembrane helix</keyword>
<keyword evidence="3" id="KW-1185">Reference proteome</keyword>
<evidence type="ECO:0000313" key="2">
    <source>
        <dbReference type="EMBL" id="WOX21254.1"/>
    </source>
</evidence>
<reference evidence="2 3" key="1">
    <citation type="submission" date="2023-10" db="EMBL/GenBank/DDBJ databases">
        <title>The genome sequence of Streptomyces sp. HUAS YS2.</title>
        <authorList>
            <person name="Mo P."/>
        </authorList>
    </citation>
    <scope>NUCLEOTIDE SEQUENCE [LARGE SCALE GENOMIC DNA]</scope>
    <source>
        <strain evidence="2 3">HUAS YS2</strain>
    </source>
</reference>
<proteinExistence type="predicted"/>
<dbReference type="InterPro" id="IPR026467">
    <property type="entry name" value="Ser/Gly_Cys_C_dom"/>
</dbReference>
<accession>A0ABZ0LR25</accession>
<sequence length="303" mass="31441">MATELWWFVGVACVQTVIASVLLRAGRPRPTELAPSALALLRGGSRAAVTVALVALHQRGAVAAGRRKTVRANGGPGATRDPLQRGVHASLHRAIGVGALTGRPRARKAVDALRTELGLAGLLRRPGRWRTARALLVLVPVTLVTGLLVAPWGGADAVVPYAVGAVTIIVSIALWRVPRITREARRTLADERARHPLPAHRRALSSEAAGTAERIQLYVALYGDAALKLFCPNFARDGGLLGAGRGNLDSGTAWQRVDEIPSLHIRVYRKFGHGGHYSAGCGEAGGGCGGAGGCGSGGGSGSD</sequence>
<feature type="transmembrane region" description="Helical" evidence="1">
    <location>
        <begin position="134"/>
        <end position="152"/>
    </location>
</feature>
<dbReference type="EMBL" id="CP137573">
    <property type="protein sequence ID" value="WOX21254.1"/>
    <property type="molecule type" value="Genomic_DNA"/>
</dbReference>
<evidence type="ECO:0000313" key="3">
    <source>
        <dbReference type="Proteomes" id="UP001301731"/>
    </source>
</evidence>
<keyword evidence="1" id="KW-0812">Transmembrane</keyword>
<organism evidence="2 3">
    <name type="scientific">Streptomyces solicathayae</name>
    <dbReference type="NCBI Taxonomy" id="3081768"/>
    <lineage>
        <taxon>Bacteria</taxon>
        <taxon>Bacillati</taxon>
        <taxon>Actinomycetota</taxon>
        <taxon>Actinomycetes</taxon>
        <taxon>Kitasatosporales</taxon>
        <taxon>Streptomycetaceae</taxon>
        <taxon>Streptomyces</taxon>
    </lineage>
</organism>
<evidence type="ECO:0000256" key="1">
    <source>
        <dbReference type="SAM" id="Phobius"/>
    </source>
</evidence>
<keyword evidence="1" id="KW-0472">Membrane</keyword>
<name>A0ABZ0LR25_9ACTN</name>
<dbReference type="NCBIfam" id="TIGR04222">
    <property type="entry name" value="near_uncomplex"/>
    <property type="match status" value="1"/>
</dbReference>
<protein>
    <submittedName>
        <fullName evidence="2">TIGR04222 domain-containing membrane protein</fullName>
    </submittedName>
</protein>